<comment type="caution">
    <text evidence="1">The sequence shown here is derived from an EMBL/GenBank/DDBJ whole genome shotgun (WGS) entry which is preliminary data.</text>
</comment>
<evidence type="ECO:0000313" key="1">
    <source>
        <dbReference type="EMBL" id="KKA20572.1"/>
    </source>
</evidence>
<dbReference type="RefSeq" id="XP_013327184.1">
    <property type="nucleotide sequence ID" value="XM_013471730.1"/>
</dbReference>
<keyword evidence="2" id="KW-1185">Reference proteome</keyword>
<accession>A0A0F4YQL4</accession>
<feature type="non-terminal residue" evidence="1">
    <location>
        <position position="1"/>
    </location>
</feature>
<organism evidence="1 2">
    <name type="scientific">Rasamsonia emersonii (strain ATCC 16479 / CBS 393.64 / IMI 116815)</name>
    <dbReference type="NCBI Taxonomy" id="1408163"/>
    <lineage>
        <taxon>Eukaryota</taxon>
        <taxon>Fungi</taxon>
        <taxon>Dikarya</taxon>
        <taxon>Ascomycota</taxon>
        <taxon>Pezizomycotina</taxon>
        <taxon>Eurotiomycetes</taxon>
        <taxon>Eurotiomycetidae</taxon>
        <taxon>Eurotiales</taxon>
        <taxon>Trichocomaceae</taxon>
        <taxon>Rasamsonia</taxon>
    </lineage>
</organism>
<proteinExistence type="predicted"/>
<sequence>IMDSSNHRCSKCVCHDRRCNSRIFSSQEWNEQQKNEQKISSSLVAVDCRINILSQEINALQSRLSSLQRELSLSLVEHAQLRKHHQFLKERGRQMLLHNSSIIKSSASEHSVSLTASSELPNLSESQMSEILHWSPGPSELVAVDEILESSHGNLSSS</sequence>
<evidence type="ECO:0000313" key="2">
    <source>
        <dbReference type="Proteomes" id="UP000053958"/>
    </source>
</evidence>
<reference evidence="1 2" key="1">
    <citation type="submission" date="2015-04" db="EMBL/GenBank/DDBJ databases">
        <authorList>
            <person name="Heijne W.H."/>
            <person name="Fedorova N.D."/>
            <person name="Nierman W.C."/>
            <person name="Vollebregt A.W."/>
            <person name="Zhao Z."/>
            <person name="Wu L."/>
            <person name="Kumar M."/>
            <person name="Stam H."/>
            <person name="van den Berg M.A."/>
            <person name="Pel H.J."/>
        </authorList>
    </citation>
    <scope>NUCLEOTIDE SEQUENCE [LARGE SCALE GENOMIC DNA]</scope>
    <source>
        <strain evidence="1 2">CBS 393.64</strain>
    </source>
</reference>
<name>A0A0F4YQL4_RASE3</name>
<dbReference type="Proteomes" id="UP000053958">
    <property type="component" value="Unassembled WGS sequence"/>
</dbReference>
<dbReference type="EMBL" id="LASV01000247">
    <property type="protein sequence ID" value="KKA20572.1"/>
    <property type="molecule type" value="Genomic_DNA"/>
</dbReference>
<protein>
    <submittedName>
        <fullName evidence="1">Uncharacterized protein</fullName>
    </submittedName>
</protein>
<gene>
    <name evidence="1" type="ORF">T310_5402</name>
</gene>
<dbReference type="AlphaFoldDB" id="A0A0F4YQL4"/>
<dbReference type="GeneID" id="25317747"/>